<dbReference type="EMBL" id="FLQV01000440">
    <property type="protein sequence ID" value="SBS92518.1"/>
    <property type="molecule type" value="Genomic_DNA"/>
</dbReference>
<organism evidence="2 5">
    <name type="scientific">Plasmodium ovale curtisi</name>
    <dbReference type="NCBI Taxonomy" id="864141"/>
    <lineage>
        <taxon>Eukaryota</taxon>
        <taxon>Sar</taxon>
        <taxon>Alveolata</taxon>
        <taxon>Apicomplexa</taxon>
        <taxon>Aconoidasida</taxon>
        <taxon>Haemosporida</taxon>
        <taxon>Plasmodiidae</taxon>
        <taxon>Plasmodium</taxon>
        <taxon>Plasmodium (Plasmodium)</taxon>
    </lineage>
</organism>
<evidence type="ECO:0000313" key="4">
    <source>
        <dbReference type="Proteomes" id="UP000078546"/>
    </source>
</evidence>
<reference evidence="4 5" key="1">
    <citation type="submission" date="2016-05" db="EMBL/GenBank/DDBJ databases">
        <authorList>
            <person name="Naeem Raeece"/>
        </authorList>
    </citation>
    <scope>NUCLEOTIDE SEQUENCE [LARGE SCALE GENOMIC DNA]</scope>
</reference>
<evidence type="ECO:0000313" key="3">
    <source>
        <dbReference type="EMBL" id="SBS92518.1"/>
    </source>
</evidence>
<protein>
    <submittedName>
        <fullName evidence="2">Uncharacterized protein</fullName>
    </submittedName>
</protein>
<dbReference type="Proteomes" id="UP000078560">
    <property type="component" value="Unassembled WGS sequence"/>
</dbReference>
<accession>A0A1A8VXA2</accession>
<name>A0A1A8VXA2_PLAOA</name>
<reference evidence="2" key="2">
    <citation type="submission" date="2016-05" db="EMBL/GenBank/DDBJ databases">
        <authorList>
            <person name="Lavstsen T."/>
            <person name="Jespersen J.S."/>
        </authorList>
    </citation>
    <scope>NUCLEOTIDE SEQUENCE [LARGE SCALE GENOMIC DNA]</scope>
</reference>
<proteinExistence type="predicted"/>
<feature type="compositionally biased region" description="Basic residues" evidence="1">
    <location>
        <begin position="114"/>
        <end position="124"/>
    </location>
</feature>
<evidence type="ECO:0000313" key="2">
    <source>
        <dbReference type="EMBL" id="SBS84335.1"/>
    </source>
</evidence>
<sequence>MDLYIFNDTYSEISSNEEVTFSSDETIDTTLVKISPNAAQTWKTKKLTTPGKIHEKVRDQLRAGINCRAKEFHAELSLLDDFKDEGENGKISNNGERNGTARKTRHGKQDATRTRRTRNRRDKNKMRLKHYLECSSRLLVYEVLFFKTSSNGFS</sequence>
<evidence type="ECO:0000313" key="5">
    <source>
        <dbReference type="Proteomes" id="UP000078560"/>
    </source>
</evidence>
<gene>
    <name evidence="3" type="ORF">POVCU1_023320</name>
    <name evidence="2" type="ORF">POVCU2_0025600</name>
</gene>
<dbReference type="AlphaFoldDB" id="A0A1A8VXA2"/>
<feature type="region of interest" description="Disordered" evidence="1">
    <location>
        <begin position="84"/>
        <end position="124"/>
    </location>
</feature>
<dbReference type="EMBL" id="FLQU01000351">
    <property type="protein sequence ID" value="SBS84335.1"/>
    <property type="molecule type" value="Genomic_DNA"/>
</dbReference>
<dbReference type="Proteomes" id="UP000078546">
    <property type="component" value="Unassembled WGS sequence"/>
</dbReference>
<evidence type="ECO:0000256" key="1">
    <source>
        <dbReference type="SAM" id="MobiDB-lite"/>
    </source>
</evidence>